<accession>S6B3I2</accession>
<evidence type="ECO:0000313" key="1">
    <source>
        <dbReference type="EMBL" id="BAN66018.1"/>
    </source>
</evidence>
<sequence length="228" mass="25456">MDPNANGVPPPLPSNEREWRMFERQYGRWLKDNASTITRDEGDMFRKATYSCLGLGVSAGLLINMGLSKVNIIKKPASRRMLSVFTAFYFTALCINQKRRPLYNKLLSSPGSLGVAARKILNDVRRIPPVSENGYTTEVPPSGVHSTPQTGIAAESSATYDNFVEPIEPFFTDSNSSISQENNKRTGFDQPSAGVFNIYKSQYTGPYKTWDDIRRENVSAEPHPPKDV</sequence>
<gene>
    <name evidence="1" type="primary">BBOV_I000650</name>
</gene>
<protein>
    <submittedName>
        <fullName evidence="1">Uncharacterized protein</fullName>
    </submittedName>
</protein>
<organism evidence="1">
    <name type="scientific">Babesia bovis</name>
    <dbReference type="NCBI Taxonomy" id="5865"/>
    <lineage>
        <taxon>Eukaryota</taxon>
        <taxon>Sar</taxon>
        <taxon>Alveolata</taxon>
        <taxon>Apicomplexa</taxon>
        <taxon>Aconoidasida</taxon>
        <taxon>Piroplasmida</taxon>
        <taxon>Babesiidae</taxon>
        <taxon>Babesia</taxon>
    </lineage>
</organism>
<dbReference type="AlphaFoldDB" id="S6B3I2"/>
<proteinExistence type="evidence at transcript level"/>
<dbReference type="EMBL" id="AK442224">
    <property type="protein sequence ID" value="BAN66018.1"/>
    <property type="molecule type" value="mRNA"/>
</dbReference>
<dbReference type="VEuPathDB" id="PiroplasmaDB:BBOV_I000650"/>
<name>S6B3I2_BABBO</name>
<reference evidence="1" key="1">
    <citation type="journal article" date="2014" name="BMC Genomics">
        <title>The Babesia bovis gene and promoter model: an update from full-length EST analysis.</title>
        <authorList>
            <person name="Yamagishi J."/>
            <person name="Wakaguri H."/>
            <person name="Yokoyama N."/>
            <person name="Yamashita R."/>
            <person name="Suzuki Y."/>
            <person name="Xuan X."/>
            <person name="Igarashi I."/>
        </authorList>
    </citation>
    <scope>NUCLEOTIDE SEQUENCE</scope>
    <source>
        <strain evidence="1">Texas</strain>
    </source>
</reference>